<dbReference type="InterPro" id="IPR034904">
    <property type="entry name" value="FSCA_dom_sf"/>
</dbReference>
<dbReference type="RefSeq" id="WP_286336637.1">
    <property type="nucleotide sequence ID" value="NZ_AP027370.1"/>
</dbReference>
<dbReference type="InterPro" id="IPR001075">
    <property type="entry name" value="NIF_FeS_clus_asmbl_NifU_C"/>
</dbReference>
<name>A0ABM8FP64_9BACT</name>
<dbReference type="Proteomes" id="UP001321445">
    <property type="component" value="Chromosome"/>
</dbReference>
<evidence type="ECO:0000259" key="1">
    <source>
        <dbReference type="Pfam" id="PF01106"/>
    </source>
</evidence>
<evidence type="ECO:0000313" key="3">
    <source>
        <dbReference type="Proteomes" id="UP001321445"/>
    </source>
</evidence>
<dbReference type="EMBL" id="AP027370">
    <property type="protein sequence ID" value="BDY13693.1"/>
    <property type="molecule type" value="Genomic_DNA"/>
</dbReference>
<evidence type="ECO:0000313" key="2">
    <source>
        <dbReference type="EMBL" id="BDY13693.1"/>
    </source>
</evidence>
<accession>A0ABM8FP64</accession>
<gene>
    <name evidence="2" type="ORF">HCR_20050</name>
</gene>
<protein>
    <recommendedName>
        <fullName evidence="1">NIF system FeS cluster assembly NifU C-terminal domain-containing protein</fullName>
    </recommendedName>
</protein>
<proteinExistence type="predicted"/>
<keyword evidence="3" id="KW-1185">Reference proteome</keyword>
<dbReference type="Pfam" id="PF01106">
    <property type="entry name" value="NifU"/>
    <property type="match status" value="1"/>
</dbReference>
<organism evidence="2 3">
    <name type="scientific">Hydrogenimonas cancrithermarum</name>
    <dbReference type="NCBI Taxonomy" id="2993563"/>
    <lineage>
        <taxon>Bacteria</taxon>
        <taxon>Pseudomonadati</taxon>
        <taxon>Campylobacterota</taxon>
        <taxon>Epsilonproteobacteria</taxon>
        <taxon>Campylobacterales</taxon>
        <taxon>Hydrogenimonadaceae</taxon>
        <taxon>Hydrogenimonas</taxon>
    </lineage>
</organism>
<dbReference type="SUPFAM" id="SSF117916">
    <property type="entry name" value="Fe-S cluster assembly (FSCA) domain-like"/>
    <property type="match status" value="1"/>
</dbReference>
<sequence length="116" mass="12881">MMPFSDEDIYTAVKNHLPSVSEYVKSHGGGIKLMGVKDGKVYIQLTGTCHGCSMSLMTTKMVVEKRLRELIHPNLEVVNVEIGQEGSLPEDLVSDTEGDESEVKKESLVQKIKKIF</sequence>
<feature type="domain" description="NIF system FeS cluster assembly NifU C-terminal" evidence="1">
    <location>
        <begin position="14"/>
        <end position="78"/>
    </location>
</feature>
<reference evidence="2 3" key="1">
    <citation type="submission" date="2023-03" db="EMBL/GenBank/DDBJ databases">
        <title>Description of Hydrogenimonas sp. ISO32.</title>
        <authorList>
            <person name="Mino S."/>
            <person name="Fukazawa S."/>
            <person name="Sawabe T."/>
        </authorList>
    </citation>
    <scope>NUCLEOTIDE SEQUENCE [LARGE SCALE GENOMIC DNA]</scope>
    <source>
        <strain evidence="2 3">ISO32</strain>
    </source>
</reference>
<dbReference type="Gene3D" id="3.30.300.130">
    <property type="entry name" value="Fe-S cluster assembly (FSCA)"/>
    <property type="match status" value="1"/>
</dbReference>